<comment type="caution">
    <text evidence="1">The sequence shown here is derived from an EMBL/GenBank/DDBJ whole genome shotgun (WGS) entry which is preliminary data.</text>
</comment>
<evidence type="ECO:0000313" key="2">
    <source>
        <dbReference type="Proteomes" id="UP001301958"/>
    </source>
</evidence>
<keyword evidence="2" id="KW-1185">Reference proteome</keyword>
<gene>
    <name evidence="1" type="ORF">QBC38DRAFT_16637</name>
</gene>
<protein>
    <submittedName>
        <fullName evidence="1">Uncharacterized protein</fullName>
    </submittedName>
</protein>
<reference evidence="1" key="1">
    <citation type="journal article" date="2023" name="Mol. Phylogenet. Evol.">
        <title>Genome-scale phylogeny and comparative genomics of the fungal order Sordariales.</title>
        <authorList>
            <person name="Hensen N."/>
            <person name="Bonometti L."/>
            <person name="Westerberg I."/>
            <person name="Brannstrom I.O."/>
            <person name="Guillou S."/>
            <person name="Cros-Aarteil S."/>
            <person name="Calhoun S."/>
            <person name="Haridas S."/>
            <person name="Kuo A."/>
            <person name="Mondo S."/>
            <person name="Pangilinan J."/>
            <person name="Riley R."/>
            <person name="LaButti K."/>
            <person name="Andreopoulos B."/>
            <person name="Lipzen A."/>
            <person name="Chen C."/>
            <person name="Yan M."/>
            <person name="Daum C."/>
            <person name="Ng V."/>
            <person name="Clum A."/>
            <person name="Steindorff A."/>
            <person name="Ohm R.A."/>
            <person name="Martin F."/>
            <person name="Silar P."/>
            <person name="Natvig D.O."/>
            <person name="Lalanne C."/>
            <person name="Gautier V."/>
            <person name="Ament-Velasquez S.L."/>
            <person name="Kruys A."/>
            <person name="Hutchinson M.I."/>
            <person name="Powell A.J."/>
            <person name="Barry K."/>
            <person name="Miller A.N."/>
            <person name="Grigoriev I.V."/>
            <person name="Debuchy R."/>
            <person name="Gladieux P."/>
            <person name="Hiltunen Thoren M."/>
            <person name="Johannesson H."/>
        </authorList>
    </citation>
    <scope>NUCLEOTIDE SEQUENCE</scope>
    <source>
        <strain evidence="1">CBS 990.96</strain>
    </source>
</reference>
<dbReference type="Proteomes" id="UP001301958">
    <property type="component" value="Unassembled WGS sequence"/>
</dbReference>
<organism evidence="1 2">
    <name type="scientific">Podospora fimiseda</name>
    <dbReference type="NCBI Taxonomy" id="252190"/>
    <lineage>
        <taxon>Eukaryota</taxon>
        <taxon>Fungi</taxon>
        <taxon>Dikarya</taxon>
        <taxon>Ascomycota</taxon>
        <taxon>Pezizomycotina</taxon>
        <taxon>Sordariomycetes</taxon>
        <taxon>Sordariomycetidae</taxon>
        <taxon>Sordariales</taxon>
        <taxon>Podosporaceae</taxon>
        <taxon>Podospora</taxon>
    </lineage>
</organism>
<dbReference type="AlphaFoldDB" id="A0AAN7BJJ0"/>
<sequence length="137" mass="15079">MDVGARCGWRRQRHQVHLLILTTPIAGAFLDRFMSLFTSPKHVEPQVSLVKTAALSVASQEVVAHSANAQQTVQQASCRSGDSTGAHRCSANCHGSCLPEQKLLKGFSPRNHHFLFKPEPLAFQSIPPEHHTTCLFV</sequence>
<proteinExistence type="predicted"/>
<dbReference type="EMBL" id="MU865392">
    <property type="protein sequence ID" value="KAK4224440.1"/>
    <property type="molecule type" value="Genomic_DNA"/>
</dbReference>
<reference evidence="1" key="2">
    <citation type="submission" date="2023-05" db="EMBL/GenBank/DDBJ databases">
        <authorList>
            <consortium name="Lawrence Berkeley National Laboratory"/>
            <person name="Steindorff A."/>
            <person name="Hensen N."/>
            <person name="Bonometti L."/>
            <person name="Westerberg I."/>
            <person name="Brannstrom I.O."/>
            <person name="Guillou S."/>
            <person name="Cros-Aarteil S."/>
            <person name="Calhoun S."/>
            <person name="Haridas S."/>
            <person name="Kuo A."/>
            <person name="Mondo S."/>
            <person name="Pangilinan J."/>
            <person name="Riley R."/>
            <person name="Labutti K."/>
            <person name="Andreopoulos B."/>
            <person name="Lipzen A."/>
            <person name="Chen C."/>
            <person name="Yanf M."/>
            <person name="Daum C."/>
            <person name="Ng V."/>
            <person name="Clum A."/>
            <person name="Ohm R."/>
            <person name="Martin F."/>
            <person name="Silar P."/>
            <person name="Natvig D."/>
            <person name="Lalanne C."/>
            <person name="Gautier V."/>
            <person name="Ament-Velasquez S.L."/>
            <person name="Kruys A."/>
            <person name="Hutchinson M.I."/>
            <person name="Powell A.J."/>
            <person name="Barry K."/>
            <person name="Miller A.N."/>
            <person name="Grigoriev I.V."/>
            <person name="Debuchy R."/>
            <person name="Gladieux P."/>
            <person name="Thoren M.H."/>
            <person name="Johannesson H."/>
        </authorList>
    </citation>
    <scope>NUCLEOTIDE SEQUENCE</scope>
    <source>
        <strain evidence="1">CBS 990.96</strain>
    </source>
</reference>
<evidence type="ECO:0000313" key="1">
    <source>
        <dbReference type="EMBL" id="KAK4224440.1"/>
    </source>
</evidence>
<name>A0AAN7BJJ0_9PEZI</name>
<accession>A0AAN7BJJ0</accession>